<sequence length="30" mass="3311">MMVLTLLAWAIVAVCLVVLVEVVLRDVADR</sequence>
<organism evidence="1 2">
    <name type="scientific">Leifsonia aquatica</name>
    <name type="common">Corynebacterium aquaticum</name>
    <dbReference type="NCBI Taxonomy" id="144185"/>
    <lineage>
        <taxon>Bacteria</taxon>
        <taxon>Bacillati</taxon>
        <taxon>Actinomycetota</taxon>
        <taxon>Actinomycetes</taxon>
        <taxon>Micrococcales</taxon>
        <taxon>Microbacteriaceae</taxon>
        <taxon>Leifsonia</taxon>
    </lineage>
</organism>
<accession>A0A7W4UYK2</accession>
<comment type="caution">
    <text evidence="1">The sequence shown here is derived from an EMBL/GenBank/DDBJ whole genome shotgun (WGS) entry which is preliminary data.</text>
</comment>
<name>A0A7W4UYK2_LEIAQ</name>
<evidence type="ECO:0000313" key="1">
    <source>
        <dbReference type="EMBL" id="MBB2968651.1"/>
    </source>
</evidence>
<gene>
    <name evidence="1" type="ORF">FHX33_003427</name>
</gene>
<evidence type="ECO:0000313" key="2">
    <source>
        <dbReference type="Proteomes" id="UP000538196"/>
    </source>
</evidence>
<keyword evidence="2" id="KW-1185">Reference proteome</keyword>
<protein>
    <submittedName>
        <fullName evidence="1">Uncharacterized protein</fullName>
    </submittedName>
</protein>
<dbReference type="Proteomes" id="UP000538196">
    <property type="component" value="Unassembled WGS sequence"/>
</dbReference>
<reference evidence="1 2" key="1">
    <citation type="submission" date="2020-08" db="EMBL/GenBank/DDBJ databases">
        <title>Sequencing the genomes of 1000 actinobacteria strains.</title>
        <authorList>
            <person name="Klenk H.-P."/>
        </authorList>
    </citation>
    <scope>NUCLEOTIDE SEQUENCE [LARGE SCALE GENOMIC DNA]</scope>
    <source>
        <strain evidence="1 2">DSM 20146</strain>
    </source>
</reference>
<dbReference type="AlphaFoldDB" id="A0A7W4UYK2"/>
<dbReference type="EMBL" id="JACHVP010000004">
    <property type="protein sequence ID" value="MBB2968651.1"/>
    <property type="molecule type" value="Genomic_DNA"/>
</dbReference>
<proteinExistence type="predicted"/>